<dbReference type="InterPro" id="IPR051199">
    <property type="entry name" value="LPS_LOS_Heptosyltrfase"/>
</dbReference>
<evidence type="ECO:0008006" key="5">
    <source>
        <dbReference type="Google" id="ProtNLM"/>
    </source>
</evidence>
<dbReference type="EMBL" id="MCGG01000020">
    <property type="protein sequence ID" value="OEJ67760.1"/>
    <property type="molecule type" value="Genomic_DNA"/>
</dbReference>
<reference evidence="4" key="1">
    <citation type="submission" date="2016-07" db="EMBL/GenBank/DDBJ databases">
        <authorList>
            <person name="Florea S."/>
            <person name="Webb J.S."/>
            <person name="Jaromczyk J."/>
            <person name="Schardl C.L."/>
        </authorList>
    </citation>
    <scope>NUCLEOTIDE SEQUENCE [LARGE SCALE GENOMIC DNA]</scope>
    <source>
        <strain evidence="4">MV-1</strain>
    </source>
</reference>
<dbReference type="PANTHER" id="PTHR30160">
    <property type="entry name" value="TETRAACYLDISACCHARIDE 4'-KINASE-RELATED"/>
    <property type="match status" value="1"/>
</dbReference>
<sequence length="320" mass="35144">MGGAVERVLIIKLGALGDFVQALGPMAAIRRHHQSPLGAASVILLTTKPYVDLARATGLFDDVWVDEERPKPWQIGRVRRLREKLKSGHFTHVYDLQTSDRSSFYFHILGPFKRPLWSGIARGCSHRHTHPERDRMHTIERQIDQLAVAGITDVGMADLSFAQKDIYRFGIEKPYALLVPGGAPHRPAKRWPAKDFAELANRLFVKGITPVLLGARAEQGILTLIERDAPGTVNLCAKTDFIDIAVLARGAALAVGNDTGPMHMISLAGCPSIVLYSSDSDPALCAQRGPSVEIVRKTRLEDVSVAEVWDVVERTAALVP</sequence>
<evidence type="ECO:0000256" key="1">
    <source>
        <dbReference type="ARBA" id="ARBA00022676"/>
    </source>
</evidence>
<dbReference type="CDD" id="cd03789">
    <property type="entry name" value="GT9_LPS_heptosyltransferase"/>
    <property type="match status" value="1"/>
</dbReference>
<keyword evidence="4" id="KW-1185">Reference proteome</keyword>
<keyword evidence="2" id="KW-0808">Transferase</keyword>
<dbReference type="Proteomes" id="UP000095347">
    <property type="component" value="Unassembled WGS sequence"/>
</dbReference>
<keyword evidence="1" id="KW-0328">Glycosyltransferase</keyword>
<comment type="caution">
    <text evidence="3">The sequence shown here is derived from an EMBL/GenBank/DDBJ whole genome shotgun (WGS) entry which is preliminary data.</text>
</comment>
<organism evidence="3 4">
    <name type="scientific">Magnetovibrio blakemorei</name>
    <dbReference type="NCBI Taxonomy" id="28181"/>
    <lineage>
        <taxon>Bacteria</taxon>
        <taxon>Pseudomonadati</taxon>
        <taxon>Pseudomonadota</taxon>
        <taxon>Alphaproteobacteria</taxon>
        <taxon>Rhodospirillales</taxon>
        <taxon>Magnetovibrionaceae</taxon>
        <taxon>Magnetovibrio</taxon>
    </lineage>
</organism>
<evidence type="ECO:0000313" key="4">
    <source>
        <dbReference type="Proteomes" id="UP000095347"/>
    </source>
</evidence>
<dbReference type="RefSeq" id="WP_069957620.1">
    <property type="nucleotide sequence ID" value="NZ_MCGG01000020.1"/>
</dbReference>
<protein>
    <recommendedName>
        <fullName evidence="5">Glycosyl transferase</fullName>
    </recommendedName>
</protein>
<dbReference type="GO" id="GO:0008713">
    <property type="term" value="F:ADP-heptose-lipopolysaccharide heptosyltransferase activity"/>
    <property type="evidence" value="ECO:0007669"/>
    <property type="project" value="TreeGrafter"/>
</dbReference>
<dbReference type="Gene3D" id="3.40.50.2000">
    <property type="entry name" value="Glycogen Phosphorylase B"/>
    <property type="match status" value="2"/>
</dbReference>
<dbReference type="SUPFAM" id="SSF53756">
    <property type="entry name" value="UDP-Glycosyltransferase/glycogen phosphorylase"/>
    <property type="match status" value="1"/>
</dbReference>
<dbReference type="AlphaFoldDB" id="A0A1E5Q9J7"/>
<dbReference type="GO" id="GO:0005829">
    <property type="term" value="C:cytosol"/>
    <property type="evidence" value="ECO:0007669"/>
    <property type="project" value="TreeGrafter"/>
</dbReference>
<gene>
    <name evidence="3" type="ORF">BEN30_08505</name>
</gene>
<evidence type="ECO:0000313" key="3">
    <source>
        <dbReference type="EMBL" id="OEJ67760.1"/>
    </source>
</evidence>
<dbReference type="InterPro" id="IPR002201">
    <property type="entry name" value="Glyco_trans_9"/>
</dbReference>
<proteinExistence type="predicted"/>
<dbReference type="STRING" id="28181.BEN30_08505"/>
<accession>A0A1E5Q9J7</accession>
<evidence type="ECO:0000256" key="2">
    <source>
        <dbReference type="ARBA" id="ARBA00022679"/>
    </source>
</evidence>
<dbReference type="GO" id="GO:0009244">
    <property type="term" value="P:lipopolysaccharide core region biosynthetic process"/>
    <property type="evidence" value="ECO:0007669"/>
    <property type="project" value="TreeGrafter"/>
</dbReference>
<name>A0A1E5Q9J7_9PROT</name>
<dbReference type="Pfam" id="PF01075">
    <property type="entry name" value="Glyco_transf_9"/>
    <property type="match status" value="1"/>
</dbReference>